<reference evidence="8 9" key="1">
    <citation type="journal article" date="2021" name="Int. J. Syst. Evol. Microbiol.">
        <title>Steroidobacter gossypii sp. nov., isolated from soil of cotton cropping field.</title>
        <authorList>
            <person name="Huang R."/>
            <person name="Yang S."/>
            <person name="Zhen C."/>
            <person name="Liu W."/>
        </authorList>
    </citation>
    <scope>NUCLEOTIDE SEQUENCE [LARGE SCALE GENOMIC DNA]</scope>
    <source>
        <strain evidence="8 9">S1-65</strain>
    </source>
</reference>
<dbReference type="RefSeq" id="WP_203166388.1">
    <property type="nucleotide sequence ID" value="NZ_JAEVLS010000001.1"/>
</dbReference>
<dbReference type="PANTHER" id="PTHR33406:SF13">
    <property type="entry name" value="MEMBRANE PROTEIN YDFJ"/>
    <property type="match status" value="1"/>
</dbReference>
<feature type="transmembrane region" description="Helical" evidence="6">
    <location>
        <begin position="300"/>
        <end position="317"/>
    </location>
</feature>
<protein>
    <submittedName>
        <fullName evidence="8">MMPL family transporter</fullName>
    </submittedName>
</protein>
<dbReference type="SUPFAM" id="SSF82866">
    <property type="entry name" value="Multidrug efflux transporter AcrB transmembrane domain"/>
    <property type="match status" value="2"/>
</dbReference>
<evidence type="ECO:0000259" key="7">
    <source>
        <dbReference type="Pfam" id="PF03176"/>
    </source>
</evidence>
<feature type="transmembrane region" description="Helical" evidence="6">
    <location>
        <begin position="337"/>
        <end position="356"/>
    </location>
</feature>
<feature type="transmembrane region" description="Helical" evidence="6">
    <location>
        <begin position="635"/>
        <end position="654"/>
    </location>
</feature>
<keyword evidence="9" id="KW-1185">Reference proteome</keyword>
<name>A0ABS1WU00_9GAMM</name>
<evidence type="ECO:0000256" key="4">
    <source>
        <dbReference type="ARBA" id="ARBA00022989"/>
    </source>
</evidence>
<feature type="transmembrane region" description="Helical" evidence="6">
    <location>
        <begin position="745"/>
        <end position="767"/>
    </location>
</feature>
<feature type="transmembrane region" description="Helical" evidence="6">
    <location>
        <begin position="661"/>
        <end position="681"/>
    </location>
</feature>
<dbReference type="InterPro" id="IPR050545">
    <property type="entry name" value="Mycobact_MmpL"/>
</dbReference>
<comment type="subcellular location">
    <subcellularLocation>
        <location evidence="1">Cell membrane</location>
        <topology evidence="1">Multi-pass membrane protein</topology>
    </subcellularLocation>
</comment>
<dbReference type="EMBL" id="JAEVLS010000001">
    <property type="protein sequence ID" value="MBM0104445.1"/>
    <property type="molecule type" value="Genomic_DNA"/>
</dbReference>
<comment type="caution">
    <text evidence="8">The sequence shown here is derived from an EMBL/GenBank/DDBJ whole genome shotgun (WGS) entry which is preliminary data.</text>
</comment>
<accession>A0ABS1WU00</accession>
<evidence type="ECO:0000313" key="9">
    <source>
        <dbReference type="Proteomes" id="UP000661077"/>
    </source>
</evidence>
<evidence type="ECO:0000256" key="2">
    <source>
        <dbReference type="ARBA" id="ARBA00022475"/>
    </source>
</evidence>
<keyword evidence="4 6" id="KW-1133">Transmembrane helix</keyword>
<evidence type="ECO:0000256" key="1">
    <source>
        <dbReference type="ARBA" id="ARBA00004651"/>
    </source>
</evidence>
<keyword evidence="5 6" id="KW-0472">Membrane</keyword>
<keyword evidence="3 6" id="KW-0812">Transmembrane</keyword>
<sequence length="777" mass="84585">MKLTRFALLLLFLWIALLAGLTWFVQQQLQIGTDLRLFLPSPTTPEQQLLLEEIGEGPASRVMVIALEGATPEQLADSSRSLVERLQESPYFRLVTNGEVSLDSVPDDLLSYRYLLSPTLDERALDAKYLHAELQARAQDLASPAGAFLEPWLSRDPTLELLKVMQRWQPMQEPNRLFDVWFDAKGEQALLLAQTRAAAFDPDQQRVAVDALNAEAERLAREDGVKMTFSGAGKFSVMMEERTRGEAQQLGTAATIGMIVLLLIAYRRIGSVVLSALPLASAGLAGLAAVSALFGTVHGITLAFGFTLIGVAQDYPIHLLSHRHATRTPVEVARDIWPTLATGVASTCIAYLTFLFSGVVGLAQLACFTVAGLAVAGLTTRYALPVLMAPTGRDFGDSVWLDRLWRRMERLPRPVWAGAVAIVAALAAIVLAPQPMWESDLSKLTPVPKELLIQDQALRSELGTPDVRYLLVIDAADAEYALQRLEQLDESLQALVAEDAIAGYDHAGRYLPTAEKQRQRQARLPEPATLRADVAAAVRDTPFRPDVFEPLLEDVERARHLRILTIEQLRDSPLGVSVDMLLTQHGDRTTALVTFSGVRNVAALQRFAAAAGADVTLLDTKNASETLVTHQRVKILWSLAVAAVLLAAVVTFSLRRASRVYRVLAPMALTTLLIIGILQAAGVSMTLFHLIALILAAGLGLDYALFFEHAADDPMEQRRTLHALLVCSASTLMVFALLATSTLPVLRAIGLTVSLGVVSNFVLALLLTRPSAATHVT</sequence>
<keyword evidence="2" id="KW-1003">Cell membrane</keyword>
<dbReference type="Proteomes" id="UP000661077">
    <property type="component" value="Unassembled WGS sequence"/>
</dbReference>
<gene>
    <name evidence="8" type="ORF">JM946_06790</name>
</gene>
<feature type="transmembrane region" description="Helical" evidence="6">
    <location>
        <begin position="273"/>
        <end position="294"/>
    </location>
</feature>
<proteinExistence type="predicted"/>
<evidence type="ECO:0000256" key="3">
    <source>
        <dbReference type="ARBA" id="ARBA00022692"/>
    </source>
</evidence>
<feature type="transmembrane region" description="Helical" evidence="6">
    <location>
        <begin position="247"/>
        <end position="266"/>
    </location>
</feature>
<evidence type="ECO:0000313" key="8">
    <source>
        <dbReference type="EMBL" id="MBM0104445.1"/>
    </source>
</evidence>
<dbReference type="Gene3D" id="1.20.1640.10">
    <property type="entry name" value="Multidrug efflux transporter AcrB transmembrane domain"/>
    <property type="match status" value="2"/>
</dbReference>
<feature type="domain" description="Membrane transport protein MMPL" evidence="7">
    <location>
        <begin position="188"/>
        <end position="414"/>
    </location>
</feature>
<organism evidence="8 9">
    <name type="scientific">Steroidobacter gossypii</name>
    <dbReference type="NCBI Taxonomy" id="2805490"/>
    <lineage>
        <taxon>Bacteria</taxon>
        <taxon>Pseudomonadati</taxon>
        <taxon>Pseudomonadota</taxon>
        <taxon>Gammaproteobacteria</taxon>
        <taxon>Steroidobacterales</taxon>
        <taxon>Steroidobacteraceae</taxon>
        <taxon>Steroidobacter</taxon>
    </lineage>
</organism>
<dbReference type="PANTHER" id="PTHR33406">
    <property type="entry name" value="MEMBRANE PROTEIN MJ1562-RELATED"/>
    <property type="match status" value="1"/>
</dbReference>
<evidence type="ECO:0000256" key="6">
    <source>
        <dbReference type="SAM" id="Phobius"/>
    </source>
</evidence>
<feature type="transmembrane region" description="Helical" evidence="6">
    <location>
        <begin position="362"/>
        <end position="384"/>
    </location>
</feature>
<evidence type="ECO:0000256" key="5">
    <source>
        <dbReference type="ARBA" id="ARBA00023136"/>
    </source>
</evidence>
<feature type="transmembrane region" description="Helical" evidence="6">
    <location>
        <begin position="687"/>
        <end position="707"/>
    </location>
</feature>
<dbReference type="InterPro" id="IPR004869">
    <property type="entry name" value="MMPL_dom"/>
</dbReference>
<dbReference type="Pfam" id="PF03176">
    <property type="entry name" value="MMPL"/>
    <property type="match status" value="1"/>
</dbReference>
<feature type="transmembrane region" description="Helical" evidence="6">
    <location>
        <begin position="415"/>
        <end position="437"/>
    </location>
</feature>
<feature type="transmembrane region" description="Helical" evidence="6">
    <location>
        <begin position="719"/>
        <end position="739"/>
    </location>
</feature>